<evidence type="ECO:0000256" key="1">
    <source>
        <dbReference type="ARBA" id="ARBA00023015"/>
    </source>
</evidence>
<dbReference type="Proteomes" id="UP000013165">
    <property type="component" value="Unassembled WGS sequence"/>
</dbReference>
<evidence type="ECO:0000256" key="2">
    <source>
        <dbReference type="ARBA" id="ARBA00023125"/>
    </source>
</evidence>
<dbReference type="InterPro" id="IPR050397">
    <property type="entry name" value="Env_Response_Regulators"/>
</dbReference>
<protein>
    <submittedName>
        <fullName evidence="6">Crp/Fnr family transcriptional regulator</fullName>
    </submittedName>
</protein>
<dbReference type="HOGENOM" id="CLU_075053_7_1_6"/>
<dbReference type="InterPro" id="IPR014710">
    <property type="entry name" value="RmlC-like_jellyroll"/>
</dbReference>
<keyword evidence="2" id="KW-0238">DNA-binding</keyword>
<proteinExistence type="predicted"/>
<name>N6W0E8_9GAMM</name>
<evidence type="ECO:0000259" key="4">
    <source>
        <dbReference type="PROSITE" id="PS50042"/>
    </source>
</evidence>
<dbReference type="PROSITE" id="PS50042">
    <property type="entry name" value="CNMP_BINDING_3"/>
    <property type="match status" value="1"/>
</dbReference>
<gene>
    <name evidence="6" type="ORF">J057_11651</name>
</gene>
<evidence type="ECO:0000259" key="5">
    <source>
        <dbReference type="PROSITE" id="PS51063"/>
    </source>
</evidence>
<dbReference type="Pfam" id="PF00027">
    <property type="entry name" value="cNMP_binding"/>
    <property type="match status" value="1"/>
</dbReference>
<keyword evidence="3" id="KW-0804">Transcription</keyword>
<dbReference type="PANTHER" id="PTHR24567">
    <property type="entry name" value="CRP FAMILY TRANSCRIPTIONAL REGULATORY PROTEIN"/>
    <property type="match status" value="1"/>
</dbReference>
<dbReference type="InterPro" id="IPR018490">
    <property type="entry name" value="cNMP-bd_dom_sf"/>
</dbReference>
<dbReference type="STRING" id="626887.J057_11651"/>
<dbReference type="InterPro" id="IPR036390">
    <property type="entry name" value="WH_DNA-bd_sf"/>
</dbReference>
<keyword evidence="1" id="KW-0805">Transcription regulation</keyword>
<dbReference type="SUPFAM" id="SSF51206">
    <property type="entry name" value="cAMP-binding domain-like"/>
    <property type="match status" value="1"/>
</dbReference>
<evidence type="ECO:0000313" key="7">
    <source>
        <dbReference type="Proteomes" id="UP000013165"/>
    </source>
</evidence>
<evidence type="ECO:0000313" key="6">
    <source>
        <dbReference type="EMBL" id="ENO16005.2"/>
    </source>
</evidence>
<dbReference type="CDD" id="cd00038">
    <property type="entry name" value="CAP_ED"/>
    <property type="match status" value="1"/>
</dbReference>
<dbReference type="PROSITE" id="PS51063">
    <property type="entry name" value="HTH_CRP_2"/>
    <property type="match status" value="1"/>
</dbReference>
<dbReference type="OrthoDB" id="9776746at2"/>
<comment type="caution">
    <text evidence="6">The sequence shown here is derived from an EMBL/GenBank/DDBJ whole genome shotgun (WGS) entry which is preliminary data.</text>
</comment>
<keyword evidence="7" id="KW-1185">Reference proteome</keyword>
<sequence>MLTELPSESRYSLSPGNRNGGANALSITHYFDGYHDIRISAGQPILHQGDECLNYFLLKSGSVRLFTRSPSGREVTLYHVQANNICVLTTSCLLGDRRFPAEAVAETDLIVRLMPKARFDDLMETAPAFRNSVFQSFAKRMDNLIRTIEKLALEPIDVRIAKYLLSFGSDRVRTTHQLMAAEVGTAREVVTRHIKKLSARGFIESQRGAIRIIDASALEKLT</sequence>
<dbReference type="AlphaFoldDB" id="N6W0E8"/>
<dbReference type="SMART" id="SM00419">
    <property type="entry name" value="HTH_CRP"/>
    <property type="match status" value="1"/>
</dbReference>
<organism evidence="6 7">
    <name type="scientific">Marinobacter nanhaiticus D15-8W</name>
    <dbReference type="NCBI Taxonomy" id="626887"/>
    <lineage>
        <taxon>Bacteria</taxon>
        <taxon>Pseudomonadati</taxon>
        <taxon>Pseudomonadota</taxon>
        <taxon>Gammaproteobacteria</taxon>
        <taxon>Pseudomonadales</taxon>
        <taxon>Marinobacteraceae</taxon>
        <taxon>Marinobacter</taxon>
    </lineage>
</organism>
<dbReference type="GO" id="GO:0005829">
    <property type="term" value="C:cytosol"/>
    <property type="evidence" value="ECO:0007669"/>
    <property type="project" value="TreeGrafter"/>
</dbReference>
<dbReference type="eggNOG" id="COG0664">
    <property type="taxonomic scope" value="Bacteria"/>
</dbReference>
<dbReference type="GO" id="GO:0003677">
    <property type="term" value="F:DNA binding"/>
    <property type="evidence" value="ECO:0007669"/>
    <property type="project" value="UniProtKB-KW"/>
</dbReference>
<dbReference type="InterPro" id="IPR012318">
    <property type="entry name" value="HTH_CRP"/>
</dbReference>
<dbReference type="PANTHER" id="PTHR24567:SF74">
    <property type="entry name" value="HTH-TYPE TRANSCRIPTIONAL REGULATOR ARCR"/>
    <property type="match status" value="1"/>
</dbReference>
<dbReference type="InterPro" id="IPR036388">
    <property type="entry name" value="WH-like_DNA-bd_sf"/>
</dbReference>
<evidence type="ECO:0000256" key="3">
    <source>
        <dbReference type="ARBA" id="ARBA00023163"/>
    </source>
</evidence>
<dbReference type="SUPFAM" id="SSF46785">
    <property type="entry name" value="Winged helix' DNA-binding domain"/>
    <property type="match status" value="1"/>
</dbReference>
<dbReference type="PATRIC" id="fig|626887.3.peg.2338"/>
<dbReference type="EMBL" id="APLQ01000011">
    <property type="protein sequence ID" value="ENO16005.2"/>
    <property type="molecule type" value="Genomic_DNA"/>
</dbReference>
<dbReference type="InterPro" id="IPR000595">
    <property type="entry name" value="cNMP-bd_dom"/>
</dbReference>
<reference evidence="6 7" key="1">
    <citation type="journal article" date="2013" name="Genome Announc.">
        <title>Genome Sequence of the Polycyclic Aromatic Hydrocarbon-Degrading Bacterium Strain Marinobacter nanhaiticus D15-8WT.</title>
        <authorList>
            <person name="Cui Z."/>
            <person name="Gao W."/>
            <person name="Li Q."/>
            <person name="Xu G."/>
            <person name="Zheng L."/>
        </authorList>
    </citation>
    <scope>NUCLEOTIDE SEQUENCE [LARGE SCALE GENOMIC DNA]</scope>
    <source>
        <strain evidence="6 7">D15-8W</strain>
    </source>
</reference>
<feature type="domain" description="HTH crp-type" evidence="5">
    <location>
        <begin position="154"/>
        <end position="216"/>
    </location>
</feature>
<dbReference type="Gene3D" id="2.60.120.10">
    <property type="entry name" value="Jelly Rolls"/>
    <property type="match status" value="1"/>
</dbReference>
<dbReference type="Pfam" id="PF13545">
    <property type="entry name" value="HTH_Crp_2"/>
    <property type="match status" value="1"/>
</dbReference>
<dbReference type="GO" id="GO:0003700">
    <property type="term" value="F:DNA-binding transcription factor activity"/>
    <property type="evidence" value="ECO:0007669"/>
    <property type="project" value="TreeGrafter"/>
</dbReference>
<feature type="domain" description="Cyclic nucleotide-binding" evidence="4">
    <location>
        <begin position="12"/>
        <end position="140"/>
    </location>
</feature>
<dbReference type="Gene3D" id="1.10.10.10">
    <property type="entry name" value="Winged helix-like DNA-binding domain superfamily/Winged helix DNA-binding domain"/>
    <property type="match status" value="1"/>
</dbReference>
<accession>N6W0E8</accession>